<proteinExistence type="predicted"/>
<dbReference type="RefSeq" id="WP_003880416.1">
    <property type="nucleotide sequence ID" value="NZ_JH814723.1"/>
</dbReference>
<evidence type="ECO:0000313" key="1">
    <source>
        <dbReference type="EMBL" id="EJZ15791.1"/>
    </source>
</evidence>
<organism evidence="1 2">
    <name type="scientific">Mycolicibacterium fortuitum subsp. fortuitum DSM 46621 = ATCC 6841 = JCM 6387</name>
    <dbReference type="NCBI Taxonomy" id="1214102"/>
    <lineage>
        <taxon>Bacteria</taxon>
        <taxon>Bacillati</taxon>
        <taxon>Actinomycetota</taxon>
        <taxon>Actinomycetes</taxon>
        <taxon>Mycobacteriales</taxon>
        <taxon>Mycobacteriaceae</taxon>
        <taxon>Mycolicibacterium</taxon>
    </lineage>
</organism>
<dbReference type="EMBL" id="ALQB01000006">
    <property type="protein sequence ID" value="EJZ15791.1"/>
    <property type="molecule type" value="Genomic_DNA"/>
</dbReference>
<dbReference type="GeneID" id="93411107"/>
<comment type="caution">
    <text evidence="1">The sequence shown here is derived from an EMBL/GenBank/DDBJ whole genome shotgun (WGS) entry which is preliminary data.</text>
</comment>
<evidence type="ECO:0000313" key="2">
    <source>
        <dbReference type="Proteomes" id="UP000006043"/>
    </source>
</evidence>
<name>K0V9W5_MYCFO</name>
<accession>K0V9W5</accession>
<dbReference type="Pfam" id="PF17429">
    <property type="entry name" value="GP70"/>
    <property type="match status" value="1"/>
</dbReference>
<dbReference type="PATRIC" id="fig|1214102.3.peg.545"/>
<dbReference type="AlphaFoldDB" id="K0V9W5"/>
<gene>
    <name evidence="1" type="ORF">MFORT_02739</name>
</gene>
<dbReference type="HOGENOM" id="CLU_2554597_0_0_11"/>
<protein>
    <submittedName>
        <fullName evidence="1">Uncharacterized protein</fullName>
    </submittedName>
</protein>
<sequence length="82" mass="9158">MNTSTIERGTMTELVARDCVLFAHIRNGTLYVYRSVTVRDTDEIYQPVIELVGEAEPLTRETVSDPGMMFGQAEVLTYEVAG</sequence>
<reference evidence="1 2" key="1">
    <citation type="journal article" date="2012" name="J. Bacteriol.">
        <title>Complete Genome Sequence of Mycobacterium fortuitum subsp. fortuitum Type Strain DSM46621.</title>
        <authorList>
            <person name="Ho Y.S."/>
            <person name="Adroub S.A."/>
            <person name="Aleisa F."/>
            <person name="Mahmood H."/>
            <person name="Othoum G."/>
            <person name="Rashid F."/>
            <person name="Zaher M."/>
            <person name="Ali S."/>
            <person name="Bitter W."/>
            <person name="Pain A."/>
            <person name="Abdallah A.M."/>
        </authorList>
    </citation>
    <scope>NUCLEOTIDE SEQUENCE [LARGE SCALE GENOMIC DNA]</scope>
    <source>
        <strain evidence="2">DSM46621</strain>
    </source>
</reference>
<dbReference type="InterPro" id="IPR035405">
    <property type="entry name" value="GP70"/>
</dbReference>
<dbReference type="Proteomes" id="UP000006043">
    <property type="component" value="Unassembled WGS sequence"/>
</dbReference>